<protein>
    <submittedName>
        <fullName evidence="1">Sirohydrochlorin cobaltochelatase</fullName>
        <ecNumber evidence="1">4.99.1.3</ecNumber>
    </submittedName>
</protein>
<sequence>MTKETHEAPERVLLAVSFGTSHSRTREETIGAIEAALGKAYPEYALRRAFTSPTILRILRQRDGLAVDNLSQALERLAAEGASRVVVQPTHFMNGFEYDELSAVARSYESRFPAFSLGRPLLRSEEDCRRLAAVLLKETREHRQPGTALVFVGHGTEHPANAVYRQLQAEFARAGHPDCFVGTVEAEPSPEEVLEQLAAAGAASVVLLPLMIVAGEHAVNDVAGAGADSWKSRLTAAGYPVTCVMRGLGQYPGVRELFISHAARAMAPLSAPGEPVDRTEEMP</sequence>
<dbReference type="GO" id="GO:0019251">
    <property type="term" value="P:anaerobic cobalamin biosynthetic process"/>
    <property type="evidence" value="ECO:0007669"/>
    <property type="project" value="InterPro"/>
</dbReference>
<organism evidence="1">
    <name type="scientific">bioreactor metagenome</name>
    <dbReference type="NCBI Taxonomy" id="1076179"/>
    <lineage>
        <taxon>unclassified sequences</taxon>
        <taxon>metagenomes</taxon>
        <taxon>ecological metagenomes</taxon>
    </lineage>
</organism>
<reference evidence="1" key="1">
    <citation type="submission" date="2019-08" db="EMBL/GenBank/DDBJ databases">
        <authorList>
            <person name="Kucharzyk K."/>
            <person name="Murdoch R.W."/>
            <person name="Higgins S."/>
            <person name="Loffler F."/>
        </authorList>
    </citation>
    <scope>NUCLEOTIDE SEQUENCE</scope>
</reference>
<dbReference type="InterPro" id="IPR010388">
    <property type="entry name" value="Anaerobic_Co-chelatase"/>
</dbReference>
<dbReference type="GO" id="GO:0016852">
    <property type="term" value="F:sirohydrochlorin cobaltochelatase activity"/>
    <property type="evidence" value="ECO:0007669"/>
    <property type="project" value="UniProtKB-EC"/>
</dbReference>
<keyword evidence="1" id="KW-0456">Lyase</keyword>
<dbReference type="PANTHER" id="PTHR33542:SF3">
    <property type="entry name" value="SIROHYDROCHLORIN FERROCHELATASE, CHLOROPLASTIC"/>
    <property type="match status" value="1"/>
</dbReference>
<name>A0A644ZN10_9ZZZZ</name>
<evidence type="ECO:0000313" key="1">
    <source>
        <dbReference type="EMBL" id="MPM42117.1"/>
    </source>
</evidence>
<dbReference type="PANTHER" id="PTHR33542">
    <property type="entry name" value="SIROHYDROCHLORIN FERROCHELATASE, CHLOROPLASTIC"/>
    <property type="match status" value="1"/>
</dbReference>
<dbReference type="EC" id="4.99.1.3" evidence="1"/>
<dbReference type="EMBL" id="VSSQ01009606">
    <property type="protein sequence ID" value="MPM42117.1"/>
    <property type="molecule type" value="Genomic_DNA"/>
</dbReference>
<dbReference type="InterPro" id="IPR050963">
    <property type="entry name" value="Sirohydro_Cobaltochel/CbiX"/>
</dbReference>
<comment type="caution">
    <text evidence="1">The sequence shown here is derived from an EMBL/GenBank/DDBJ whole genome shotgun (WGS) entry which is preliminary data.</text>
</comment>
<proteinExistence type="predicted"/>
<dbReference type="PIRSF" id="PIRSF033579">
    <property type="entry name" value="Anaer_Co_chel"/>
    <property type="match status" value="1"/>
</dbReference>
<gene>
    <name evidence="1" type="primary">cbiK_10</name>
    <name evidence="1" type="ORF">SDC9_88779</name>
</gene>
<dbReference type="Pfam" id="PF06180">
    <property type="entry name" value="CbiK"/>
    <property type="match status" value="1"/>
</dbReference>
<dbReference type="Gene3D" id="3.40.50.1400">
    <property type="match status" value="2"/>
</dbReference>
<dbReference type="AlphaFoldDB" id="A0A644ZN10"/>
<dbReference type="CDD" id="cd03413">
    <property type="entry name" value="CbiK_C"/>
    <property type="match status" value="1"/>
</dbReference>
<dbReference type="SUPFAM" id="SSF53800">
    <property type="entry name" value="Chelatase"/>
    <property type="match status" value="1"/>
</dbReference>
<accession>A0A644ZN10</accession>